<name>A0A5N7ME80_9HYPH</name>
<dbReference type="AlphaFoldDB" id="A0A5N7ME80"/>
<dbReference type="Proteomes" id="UP000403266">
    <property type="component" value="Unassembled WGS sequence"/>
</dbReference>
<dbReference type="OrthoDB" id="8778495at2"/>
<organism evidence="1 2">
    <name type="scientific">Microvirga tunisiensis</name>
    <dbReference type="NCBI Taxonomy" id="2108360"/>
    <lineage>
        <taxon>Bacteria</taxon>
        <taxon>Pseudomonadati</taxon>
        <taxon>Pseudomonadota</taxon>
        <taxon>Alphaproteobacteria</taxon>
        <taxon>Hyphomicrobiales</taxon>
        <taxon>Methylobacteriaceae</taxon>
        <taxon>Microvirga</taxon>
    </lineage>
</organism>
<keyword evidence="2" id="KW-1185">Reference proteome</keyword>
<dbReference type="RefSeq" id="WP_152710757.1">
    <property type="nucleotide sequence ID" value="NZ_VOSJ01000006.1"/>
</dbReference>
<gene>
    <name evidence="1" type="ORF">FS320_08385</name>
</gene>
<protein>
    <submittedName>
        <fullName evidence="1">Uncharacterized protein</fullName>
    </submittedName>
</protein>
<proteinExistence type="predicted"/>
<evidence type="ECO:0000313" key="1">
    <source>
        <dbReference type="EMBL" id="MPR25252.1"/>
    </source>
</evidence>
<evidence type="ECO:0000313" key="2">
    <source>
        <dbReference type="Proteomes" id="UP000403266"/>
    </source>
</evidence>
<sequence>MARTRHTDKDVEAALRHAEANGWRVELGGSHAWGKIYCPYNDDECRCGEFCITSVWSTPRNGGTHAKQIRRVVDNCTTHKAEREKKNAEKD</sequence>
<accession>A0A5N7ME80</accession>
<reference evidence="1 2" key="1">
    <citation type="journal article" date="2019" name="Syst. Appl. Microbiol.">
        <title>Microvirga tunisiensis sp. nov., a root nodule symbiotic bacterium isolated from Lupinus micranthus and L. luteus grown in Northern Tunisia.</title>
        <authorList>
            <person name="Msaddak A."/>
            <person name="Rejili M."/>
            <person name="Duran D."/>
            <person name="Mars M."/>
            <person name="Palacios J.M."/>
            <person name="Ruiz-Argueso T."/>
            <person name="Rey L."/>
            <person name="Imperial J."/>
        </authorList>
    </citation>
    <scope>NUCLEOTIDE SEQUENCE [LARGE SCALE GENOMIC DNA]</scope>
    <source>
        <strain evidence="1 2">Lmie10</strain>
    </source>
</reference>
<dbReference type="EMBL" id="VOSK01000019">
    <property type="protein sequence ID" value="MPR25252.1"/>
    <property type="molecule type" value="Genomic_DNA"/>
</dbReference>
<comment type="caution">
    <text evidence="1">The sequence shown here is derived from an EMBL/GenBank/DDBJ whole genome shotgun (WGS) entry which is preliminary data.</text>
</comment>